<proteinExistence type="predicted"/>
<dbReference type="GO" id="GO:0006508">
    <property type="term" value="P:proteolysis"/>
    <property type="evidence" value="ECO:0007669"/>
    <property type="project" value="InterPro"/>
</dbReference>
<evidence type="ECO:0000256" key="1">
    <source>
        <dbReference type="SAM" id="MobiDB-lite"/>
    </source>
</evidence>
<dbReference type="InterPro" id="IPR036366">
    <property type="entry name" value="PGBDSf"/>
</dbReference>
<evidence type="ECO:0000259" key="4">
    <source>
        <dbReference type="Pfam" id="PF01471"/>
    </source>
</evidence>
<dbReference type="RefSeq" id="WP_185958766.1">
    <property type="nucleotide sequence ID" value="NZ_FXTK01000036.1"/>
</dbReference>
<feature type="signal peptide" evidence="2">
    <location>
        <begin position="1"/>
        <end position="19"/>
    </location>
</feature>
<reference evidence="5 6" key="1">
    <citation type="submission" date="2017-05" db="EMBL/GenBank/DDBJ databases">
        <authorList>
            <person name="Varghese N."/>
            <person name="Submissions S."/>
        </authorList>
    </citation>
    <scope>NUCLEOTIDE SEQUENCE [LARGE SCALE GENOMIC DNA]</scope>
    <source>
        <strain evidence="5 6">DSM 100094</strain>
    </source>
</reference>
<protein>
    <submittedName>
        <fullName evidence="5">Peptidoglycan binding domain-containing protein</fullName>
    </submittedName>
</protein>
<dbReference type="SUPFAM" id="SSF47090">
    <property type="entry name" value="PGBD-like"/>
    <property type="match status" value="2"/>
</dbReference>
<evidence type="ECO:0000313" key="5">
    <source>
        <dbReference type="EMBL" id="SMO98652.1"/>
    </source>
</evidence>
<dbReference type="GO" id="GO:0004197">
    <property type="term" value="F:cysteine-type endopeptidase activity"/>
    <property type="evidence" value="ECO:0007669"/>
    <property type="project" value="InterPro"/>
</dbReference>
<evidence type="ECO:0000313" key="6">
    <source>
        <dbReference type="Proteomes" id="UP000319014"/>
    </source>
</evidence>
<keyword evidence="2" id="KW-0732">Signal</keyword>
<dbReference type="InterPro" id="IPR002477">
    <property type="entry name" value="Peptidoglycan-bd-like"/>
</dbReference>
<dbReference type="Gene3D" id="1.10.101.10">
    <property type="entry name" value="PGBD-like superfamily/PGBD"/>
    <property type="match status" value="2"/>
</dbReference>
<dbReference type="Proteomes" id="UP000319014">
    <property type="component" value="Unassembled WGS sequence"/>
</dbReference>
<accession>A0A521FR94</accession>
<dbReference type="EMBL" id="FXTK01000036">
    <property type="protein sequence ID" value="SMO98652.1"/>
    <property type="molecule type" value="Genomic_DNA"/>
</dbReference>
<feature type="domain" description="Peptidoglycan binding-like" evidence="4">
    <location>
        <begin position="534"/>
        <end position="584"/>
    </location>
</feature>
<keyword evidence="6" id="KW-1185">Reference proteome</keyword>
<dbReference type="Pfam" id="PF00656">
    <property type="entry name" value="Peptidase_C14"/>
    <property type="match status" value="1"/>
</dbReference>
<feature type="domain" description="Peptidoglycan binding-like" evidence="4">
    <location>
        <begin position="351"/>
        <end position="405"/>
    </location>
</feature>
<sequence length="594" mass="64426">MRFSLLLLAALFAAGAASAENRALVVGNADYANAPDLAGADTEKLMQAMQDAGFTTASGINQNTEDMRRTMDLLARTDDAPGVRIVWLSGRFVSGAGDTWFLGTDADRPDPFGAGSQGIPLSLILQLMTDAQPGAVLLLGTDAQTMPHQPGLESGIGDIAAIKGVSVITGSPETTALALRELGAGRSVAQAVAADPDLRLLTGGNGALIPVPTKAPVKPAPPAPNPAEADRTAWAEAARGDTPESYLRYLQRYPSGLYSEAARERRQQLQDRNAAIMADRNAWANAAASNRAAAYEGYLQRFPNGEYAASAHKRLAELRQANRPTPPKPPVLPPKPETPQQIESALKLDRAARQSVQRGLSRLGYTPGEPDGDFGARTRAALKVWQGNHRFVSNGYLNLSQLRALQNEIAYLDGDNGNRDRDYWVKTGAHGDAAGLRAYLQRYPNGRYAAEARRQLTAPPVSPPILDPIARGDAATWRWARRQDTAAAYNTYLERYPRGNHAIEARQRRDSLQAGTEAARREEAALNLELPVRRLIEERLARANMSPGPVDGRFTEETRQALRRYQAAHNLRVTGYVSQQTVSSLLSDVLLRPR</sequence>
<evidence type="ECO:0000256" key="2">
    <source>
        <dbReference type="SAM" id="SignalP"/>
    </source>
</evidence>
<name>A0A521FR94_9RHOB</name>
<organism evidence="5 6">
    <name type="scientific">Paracoccus laeviglucosivorans</name>
    <dbReference type="NCBI Taxonomy" id="1197861"/>
    <lineage>
        <taxon>Bacteria</taxon>
        <taxon>Pseudomonadati</taxon>
        <taxon>Pseudomonadota</taxon>
        <taxon>Alphaproteobacteria</taxon>
        <taxon>Rhodobacterales</taxon>
        <taxon>Paracoccaceae</taxon>
        <taxon>Paracoccus</taxon>
    </lineage>
</organism>
<dbReference type="InterPro" id="IPR011600">
    <property type="entry name" value="Pept_C14_caspase"/>
</dbReference>
<evidence type="ECO:0000259" key="3">
    <source>
        <dbReference type="Pfam" id="PF00656"/>
    </source>
</evidence>
<dbReference type="SUPFAM" id="SSF52129">
    <property type="entry name" value="Caspase-like"/>
    <property type="match status" value="1"/>
</dbReference>
<dbReference type="InterPro" id="IPR036365">
    <property type="entry name" value="PGBD-like_sf"/>
</dbReference>
<dbReference type="InterPro" id="IPR029030">
    <property type="entry name" value="Caspase-like_dom_sf"/>
</dbReference>
<feature type="chain" id="PRO_5021788850" evidence="2">
    <location>
        <begin position="20"/>
        <end position="594"/>
    </location>
</feature>
<feature type="domain" description="Peptidase C14 caspase" evidence="3">
    <location>
        <begin position="22"/>
        <end position="91"/>
    </location>
</feature>
<feature type="region of interest" description="Disordered" evidence="1">
    <location>
        <begin position="321"/>
        <end position="341"/>
    </location>
</feature>
<dbReference type="Gene3D" id="3.40.50.1460">
    <property type="match status" value="1"/>
</dbReference>
<dbReference type="AlphaFoldDB" id="A0A521FR94"/>
<gene>
    <name evidence="5" type="ORF">SAMN06265221_1365</name>
</gene>
<dbReference type="Pfam" id="PF01471">
    <property type="entry name" value="PG_binding_1"/>
    <property type="match status" value="2"/>
</dbReference>
<feature type="compositionally biased region" description="Pro residues" evidence="1">
    <location>
        <begin position="324"/>
        <end position="337"/>
    </location>
</feature>